<dbReference type="EMBL" id="CM010722">
    <property type="protein sequence ID" value="RZC75454.1"/>
    <property type="molecule type" value="Genomic_DNA"/>
</dbReference>
<proteinExistence type="predicted"/>
<accession>A0A4Y7KQ10</accession>
<organism evidence="18 19">
    <name type="scientific">Papaver somniferum</name>
    <name type="common">Opium poppy</name>
    <dbReference type="NCBI Taxonomy" id="3469"/>
    <lineage>
        <taxon>Eukaryota</taxon>
        <taxon>Viridiplantae</taxon>
        <taxon>Streptophyta</taxon>
        <taxon>Embryophyta</taxon>
        <taxon>Tracheophyta</taxon>
        <taxon>Spermatophyta</taxon>
        <taxon>Magnoliopsida</taxon>
        <taxon>Ranunculales</taxon>
        <taxon>Papaveraceae</taxon>
        <taxon>Papaveroideae</taxon>
        <taxon>Papaver</taxon>
    </lineage>
</organism>
<protein>
    <recommendedName>
        <fullName evidence="2">non-specific serine/threonine protein kinase</fullName>
        <ecNumber evidence="2">2.7.11.1</ecNumber>
    </recommendedName>
</protein>
<dbReference type="PANTHER" id="PTHR44329:SF283">
    <property type="entry name" value="PAS DOMAIN-CONTAINING PROTEIN TYROSINE KINASE FAMILY PROTEIN"/>
    <property type="match status" value="1"/>
</dbReference>
<evidence type="ECO:0000256" key="1">
    <source>
        <dbReference type="ARBA" id="ARBA00004370"/>
    </source>
</evidence>
<evidence type="ECO:0000256" key="10">
    <source>
        <dbReference type="ARBA" id="ARBA00022991"/>
    </source>
</evidence>
<dbReference type="SUPFAM" id="SSF56112">
    <property type="entry name" value="Protein kinase-like (PK-like)"/>
    <property type="match status" value="1"/>
</dbReference>
<dbReference type="AlphaFoldDB" id="A0A4Y7KQ10"/>
<dbReference type="PANTHER" id="PTHR44329">
    <property type="entry name" value="SERINE/THREONINE-PROTEIN KINASE TNNI3K-RELATED"/>
    <property type="match status" value="1"/>
</dbReference>
<dbReference type="InterPro" id="IPR035965">
    <property type="entry name" value="PAS-like_dom_sf"/>
</dbReference>
<dbReference type="Gene3D" id="3.30.200.20">
    <property type="entry name" value="Phosphorylase Kinase, domain 1"/>
    <property type="match status" value="1"/>
</dbReference>
<evidence type="ECO:0000256" key="7">
    <source>
        <dbReference type="ARBA" id="ARBA00022741"/>
    </source>
</evidence>
<evidence type="ECO:0000256" key="2">
    <source>
        <dbReference type="ARBA" id="ARBA00012513"/>
    </source>
</evidence>
<dbReference type="GO" id="GO:0016020">
    <property type="term" value="C:membrane"/>
    <property type="evidence" value="ECO:0007669"/>
    <property type="project" value="UniProtKB-SubCell"/>
</dbReference>
<dbReference type="Gene3D" id="1.10.510.10">
    <property type="entry name" value="Transferase(Phosphotransferase) domain 1"/>
    <property type="match status" value="1"/>
</dbReference>
<dbReference type="PROSITE" id="PS00107">
    <property type="entry name" value="PROTEIN_KINASE_ATP"/>
    <property type="match status" value="1"/>
</dbReference>
<gene>
    <name evidence="18" type="ORF">C5167_050942</name>
</gene>
<dbReference type="Gene3D" id="3.30.450.20">
    <property type="entry name" value="PAS domain"/>
    <property type="match status" value="1"/>
</dbReference>
<evidence type="ECO:0000259" key="16">
    <source>
        <dbReference type="PROSITE" id="PS50011"/>
    </source>
</evidence>
<comment type="catalytic activity">
    <reaction evidence="14">
        <text>L-seryl-[protein] + ATP = O-phospho-L-seryl-[protein] + ADP + H(+)</text>
        <dbReference type="Rhea" id="RHEA:17989"/>
        <dbReference type="Rhea" id="RHEA-COMP:9863"/>
        <dbReference type="Rhea" id="RHEA-COMP:11604"/>
        <dbReference type="ChEBI" id="CHEBI:15378"/>
        <dbReference type="ChEBI" id="CHEBI:29999"/>
        <dbReference type="ChEBI" id="CHEBI:30616"/>
        <dbReference type="ChEBI" id="CHEBI:83421"/>
        <dbReference type="ChEBI" id="CHEBI:456216"/>
        <dbReference type="EC" id="2.7.11.1"/>
    </reaction>
</comment>
<keyword evidence="5" id="KW-0716">Sensory transduction</keyword>
<dbReference type="GO" id="GO:0004674">
    <property type="term" value="F:protein serine/threonine kinase activity"/>
    <property type="evidence" value="ECO:0007669"/>
    <property type="project" value="UniProtKB-KW"/>
</dbReference>
<keyword evidence="6" id="KW-0808">Transferase</keyword>
<dbReference type="PROSITE" id="PS50112">
    <property type="entry name" value="PAS"/>
    <property type="match status" value="1"/>
</dbReference>
<dbReference type="SUPFAM" id="SSF55785">
    <property type="entry name" value="PYP-like sensor domain (PAS domain)"/>
    <property type="match status" value="1"/>
</dbReference>
<dbReference type="NCBIfam" id="TIGR00229">
    <property type="entry name" value="sensory_box"/>
    <property type="match status" value="1"/>
</dbReference>
<evidence type="ECO:0000256" key="6">
    <source>
        <dbReference type="ARBA" id="ARBA00022679"/>
    </source>
</evidence>
<dbReference type="SMART" id="SM00220">
    <property type="entry name" value="S_TKc"/>
    <property type="match status" value="1"/>
</dbReference>
<evidence type="ECO:0000256" key="3">
    <source>
        <dbReference type="ARBA" id="ARBA00022527"/>
    </source>
</evidence>
<evidence type="ECO:0000256" key="8">
    <source>
        <dbReference type="ARBA" id="ARBA00022777"/>
    </source>
</evidence>
<dbReference type="FunFam" id="1.10.510.10:FF:000476">
    <property type="entry name" value="PAS domain-containing protein tyrosine kinase family protein"/>
    <property type="match status" value="1"/>
</dbReference>
<comment type="catalytic activity">
    <reaction evidence="13">
        <text>L-threonyl-[protein] + ATP = O-phospho-L-threonyl-[protein] + ADP + H(+)</text>
        <dbReference type="Rhea" id="RHEA:46608"/>
        <dbReference type="Rhea" id="RHEA-COMP:11060"/>
        <dbReference type="Rhea" id="RHEA-COMP:11605"/>
        <dbReference type="ChEBI" id="CHEBI:15378"/>
        <dbReference type="ChEBI" id="CHEBI:30013"/>
        <dbReference type="ChEBI" id="CHEBI:30616"/>
        <dbReference type="ChEBI" id="CHEBI:61977"/>
        <dbReference type="ChEBI" id="CHEBI:456216"/>
        <dbReference type="EC" id="2.7.11.1"/>
    </reaction>
</comment>
<dbReference type="STRING" id="3469.A0A4Y7KQ10"/>
<evidence type="ECO:0000256" key="4">
    <source>
        <dbReference type="ARBA" id="ARBA00022543"/>
    </source>
</evidence>
<evidence type="ECO:0000313" key="18">
    <source>
        <dbReference type="EMBL" id="RZC75454.1"/>
    </source>
</evidence>
<dbReference type="InterPro" id="IPR001245">
    <property type="entry name" value="Ser-Thr/Tyr_kinase_cat_dom"/>
</dbReference>
<keyword evidence="4" id="KW-0600">Photoreceptor protein</keyword>
<dbReference type="GO" id="GO:0006355">
    <property type="term" value="P:regulation of DNA-templated transcription"/>
    <property type="evidence" value="ECO:0007669"/>
    <property type="project" value="InterPro"/>
</dbReference>
<evidence type="ECO:0000256" key="15">
    <source>
        <dbReference type="PROSITE-ProRule" id="PRU10141"/>
    </source>
</evidence>
<keyword evidence="12" id="KW-0675">Receptor</keyword>
<dbReference type="InterPro" id="IPR000014">
    <property type="entry name" value="PAS"/>
</dbReference>
<keyword evidence="8" id="KW-0418">Kinase</keyword>
<dbReference type="InterPro" id="IPR013767">
    <property type="entry name" value="PAS_fold"/>
</dbReference>
<dbReference type="Pfam" id="PF00989">
    <property type="entry name" value="PAS"/>
    <property type="match status" value="1"/>
</dbReference>
<dbReference type="GO" id="GO:0009881">
    <property type="term" value="F:photoreceptor activity"/>
    <property type="evidence" value="ECO:0007669"/>
    <property type="project" value="UniProtKB-KW"/>
</dbReference>
<dbReference type="GO" id="GO:0005524">
    <property type="term" value="F:ATP binding"/>
    <property type="evidence" value="ECO:0007669"/>
    <property type="project" value="UniProtKB-UniRule"/>
</dbReference>
<dbReference type="InterPro" id="IPR017441">
    <property type="entry name" value="Protein_kinase_ATP_BS"/>
</dbReference>
<dbReference type="InterPro" id="IPR051681">
    <property type="entry name" value="Ser/Thr_Kinases-Pseudokinases"/>
</dbReference>
<name>A0A4Y7KQ10_PAPSO</name>
<keyword evidence="7 15" id="KW-0547">Nucleotide-binding</keyword>
<keyword evidence="10" id="KW-0157">Chromophore</keyword>
<dbReference type="Pfam" id="PF07714">
    <property type="entry name" value="PK_Tyr_Ser-Thr"/>
    <property type="match status" value="1"/>
</dbReference>
<evidence type="ECO:0000256" key="12">
    <source>
        <dbReference type="ARBA" id="ARBA00023170"/>
    </source>
</evidence>
<dbReference type="InterPro" id="IPR000719">
    <property type="entry name" value="Prot_kinase_dom"/>
</dbReference>
<feature type="binding site" evidence="15">
    <location>
        <position position="481"/>
    </location>
    <ligand>
        <name>ATP</name>
        <dbReference type="ChEBI" id="CHEBI:30616"/>
    </ligand>
</feature>
<dbReference type="EC" id="2.7.11.1" evidence="2"/>
<comment type="subcellular location">
    <subcellularLocation>
        <location evidence="1">Membrane</location>
    </subcellularLocation>
</comment>
<feature type="domain" description="PAS" evidence="17">
    <location>
        <begin position="140"/>
        <end position="183"/>
    </location>
</feature>
<reference evidence="18 19" key="1">
    <citation type="journal article" date="2018" name="Science">
        <title>The opium poppy genome and morphinan production.</title>
        <authorList>
            <person name="Guo L."/>
            <person name="Winzer T."/>
            <person name="Yang X."/>
            <person name="Li Y."/>
            <person name="Ning Z."/>
            <person name="He Z."/>
            <person name="Teodor R."/>
            <person name="Lu Y."/>
            <person name="Bowser T.A."/>
            <person name="Graham I.A."/>
            <person name="Ye K."/>
        </authorList>
    </citation>
    <scope>NUCLEOTIDE SEQUENCE [LARGE SCALE GENOMIC DNA]</scope>
    <source>
        <strain evidence="19">cv. HN1</strain>
        <tissue evidence="18">Leaves</tissue>
    </source>
</reference>
<dbReference type="CDD" id="cd13999">
    <property type="entry name" value="STKc_MAP3K-like"/>
    <property type="match status" value="1"/>
</dbReference>
<feature type="domain" description="Protein kinase" evidence="16">
    <location>
        <begin position="454"/>
        <end position="713"/>
    </location>
</feature>
<dbReference type="CDD" id="cd00130">
    <property type="entry name" value="PAS"/>
    <property type="match status" value="1"/>
</dbReference>
<evidence type="ECO:0000313" key="19">
    <source>
        <dbReference type="Proteomes" id="UP000316621"/>
    </source>
</evidence>
<evidence type="ECO:0000256" key="11">
    <source>
        <dbReference type="ARBA" id="ARBA00023136"/>
    </source>
</evidence>
<dbReference type="PROSITE" id="PS50011">
    <property type="entry name" value="PROTEIN_KINASE_DOM"/>
    <property type="match status" value="1"/>
</dbReference>
<evidence type="ECO:0000256" key="5">
    <source>
        <dbReference type="ARBA" id="ARBA00022606"/>
    </source>
</evidence>
<evidence type="ECO:0000256" key="13">
    <source>
        <dbReference type="ARBA" id="ARBA00047899"/>
    </source>
</evidence>
<keyword evidence="3" id="KW-0723">Serine/threonine-protein kinase</keyword>
<dbReference type="InterPro" id="IPR011009">
    <property type="entry name" value="Kinase-like_dom_sf"/>
</dbReference>
<sequence>MHSIRAFHFRKRETWIAFAGSLMLGDQGFFSYLMDTTLAKQLLQKIEDLEAGDGELKQEMLKLVLHGSLTGCRIDSADKLVYSDQKCCTNSTTGPRFAGSRRKVGGGGYSETMAGCAASSNSLRLRENSGADPLNPVTQNRAAEQLFGYSVSEALGRCTLGLIIEEQDFNEADKIGRRTAIGQCYTGQFPVRNKQGRRFKVIVTIKPLYDDTGEIIGVVRVSCDSQPFRDIAPVFSKTSPIPEDAYTNASQKPRSGFATTKPCFNTQEILHVVICSKIWKLASRMTKILFSKLIPRVKTMKHEILHGGSSYANPQGFRETNFLDKRNDALQEGSPINSRGDSDDKGKGTISHEMVSYSRAWKGTKQSRFVTRIPTTYGVLYDEQEDDFNRQRSTEPESQIVQCSRFGGNEASGSTFSSFDSASTVTINNSSVCPLHNFDTDADSSDYDISWEDLTFGEQIGQGSSATVFHGLWCGLDVAIKVFLNFENWDGLLSCFREEVLLMKRLRHRNLLLFLGAVTSPPHPCIITEFLPRGSLFQLLHRNFVTMDWRRRVNMALDVARGMNYLHQWDPPIVNCDLKSSNLLVDKNWTVKVGDFGLSRLKHATFLTTKKWRGTTQWMAPEVIRNEPVDEKSDVYSFGVVLWELATLKIPWYGLTPVQVIAAVGFMEQRLEIPKDMNPQWASLIKNCWQRLFTRRKVALRIMASTMAKSPNMRIKPKRLMAKSLTCVYHGGASKVSWLVMMDEFKPSEKLEKEYKKRLCE</sequence>
<evidence type="ECO:0000259" key="17">
    <source>
        <dbReference type="PROSITE" id="PS50112"/>
    </source>
</evidence>
<evidence type="ECO:0000256" key="14">
    <source>
        <dbReference type="ARBA" id="ARBA00048679"/>
    </source>
</evidence>
<keyword evidence="9 15" id="KW-0067">ATP-binding</keyword>
<keyword evidence="19" id="KW-1185">Reference proteome</keyword>
<dbReference type="Gramene" id="RZC75454">
    <property type="protein sequence ID" value="RZC75454"/>
    <property type="gene ID" value="C5167_050942"/>
</dbReference>
<evidence type="ECO:0000256" key="9">
    <source>
        <dbReference type="ARBA" id="ARBA00022840"/>
    </source>
</evidence>
<dbReference type="Proteomes" id="UP000316621">
    <property type="component" value="Chromosome 8"/>
</dbReference>
<keyword evidence="11" id="KW-0472">Membrane</keyword>